<evidence type="ECO:0000313" key="5">
    <source>
        <dbReference type="EMBL" id="KAJ9671323.1"/>
    </source>
</evidence>
<comment type="caution">
    <text evidence="5">The sequence shown here is derived from an EMBL/GenBank/DDBJ whole genome shotgun (WGS) entry which is preliminary data.</text>
</comment>
<dbReference type="Gene3D" id="3.80.10.10">
    <property type="entry name" value="Ribonuclease Inhibitor"/>
    <property type="match status" value="1"/>
</dbReference>
<organism evidence="5 6">
    <name type="scientific">Vitis rotundifolia</name>
    <name type="common">Muscadine grape</name>
    <dbReference type="NCBI Taxonomy" id="103349"/>
    <lineage>
        <taxon>Eukaryota</taxon>
        <taxon>Viridiplantae</taxon>
        <taxon>Streptophyta</taxon>
        <taxon>Embryophyta</taxon>
        <taxon>Tracheophyta</taxon>
        <taxon>Spermatophyta</taxon>
        <taxon>Magnoliopsida</taxon>
        <taxon>eudicotyledons</taxon>
        <taxon>Gunneridae</taxon>
        <taxon>Pentapetalae</taxon>
        <taxon>rosids</taxon>
        <taxon>Vitales</taxon>
        <taxon>Vitaceae</taxon>
        <taxon>Viteae</taxon>
        <taxon>Vitis</taxon>
    </lineage>
</organism>
<feature type="domain" description="Disease resistance protein winged helix" evidence="4">
    <location>
        <begin position="57"/>
        <end position="124"/>
    </location>
</feature>
<gene>
    <name evidence="5" type="ORF">PVL29_025155</name>
</gene>
<dbReference type="PANTHER" id="PTHR33463">
    <property type="entry name" value="NB-ARC DOMAIN-CONTAINING PROTEIN-RELATED"/>
    <property type="match status" value="1"/>
</dbReference>
<dbReference type="InterPro" id="IPR001611">
    <property type="entry name" value="Leu-rich_rpt"/>
</dbReference>
<evidence type="ECO:0000256" key="2">
    <source>
        <dbReference type="ARBA" id="ARBA00022737"/>
    </source>
</evidence>
<dbReference type="SUPFAM" id="SSF52058">
    <property type="entry name" value="L domain-like"/>
    <property type="match status" value="1"/>
</dbReference>
<dbReference type="InterPro" id="IPR036388">
    <property type="entry name" value="WH-like_DNA-bd_sf"/>
</dbReference>
<evidence type="ECO:0000256" key="1">
    <source>
        <dbReference type="ARBA" id="ARBA00022614"/>
    </source>
</evidence>
<dbReference type="Pfam" id="PF23559">
    <property type="entry name" value="WHD_DRP"/>
    <property type="match status" value="1"/>
</dbReference>
<dbReference type="Pfam" id="PF13855">
    <property type="entry name" value="LRR_8"/>
    <property type="match status" value="1"/>
</dbReference>
<evidence type="ECO:0000313" key="6">
    <source>
        <dbReference type="Proteomes" id="UP001168098"/>
    </source>
</evidence>
<keyword evidence="3" id="KW-0611">Plant defense</keyword>
<accession>A0AA38YIY6</accession>
<dbReference type="AlphaFoldDB" id="A0AA38YIY6"/>
<dbReference type="EMBL" id="JARBHA010000019">
    <property type="protein sequence ID" value="KAJ9671323.1"/>
    <property type="molecule type" value="Genomic_DNA"/>
</dbReference>
<sequence length="262" mass="30090">MRGVYEIAEWRNALNELREHIKGHTIDMEEDVFKILEHSYIRLNDENLQECLLYCTLFPEDYKIRRVSLIKYWIAVGLVEEMGTRQAELDRGHAILNKLEDVCLLERCENGKCVKMHDVIRDMAINISTKNSRFMVKAGRLLRDIPSEIKWSENLERVSLMDCQHQTWISVPNCPKLTTLFLQSGTGVYEVLNACFANMQGLKVLDWSYTNISFLPDSISDLVNLRALFLCHCEELNHVPSLAKLKGFEGVGSKWGCSGSST</sequence>
<dbReference type="Proteomes" id="UP001168098">
    <property type="component" value="Unassembled WGS sequence"/>
</dbReference>
<dbReference type="InterPro" id="IPR058922">
    <property type="entry name" value="WHD_DRP"/>
</dbReference>
<dbReference type="FunFam" id="1.10.10.10:FF:000322">
    <property type="entry name" value="Probable disease resistance protein At1g63360"/>
    <property type="match status" value="1"/>
</dbReference>
<keyword evidence="1" id="KW-0433">Leucine-rich repeat</keyword>
<dbReference type="Gene3D" id="1.10.10.10">
    <property type="entry name" value="Winged helix-like DNA-binding domain superfamily/Winged helix DNA-binding domain"/>
    <property type="match status" value="1"/>
</dbReference>
<reference evidence="5 6" key="1">
    <citation type="journal article" date="2023" name="BMC Biotechnol.">
        <title>Vitis rotundifolia cv Carlos genome sequencing.</title>
        <authorList>
            <person name="Huff M."/>
            <person name="Hulse-Kemp A."/>
            <person name="Scheffler B."/>
            <person name="Youngblood R."/>
            <person name="Simpson S."/>
            <person name="Babiker E."/>
            <person name="Staton M."/>
        </authorList>
    </citation>
    <scope>NUCLEOTIDE SEQUENCE [LARGE SCALE GENOMIC DNA]</scope>
    <source>
        <tissue evidence="5">Leaf</tissue>
    </source>
</reference>
<dbReference type="PANTHER" id="PTHR33463:SF187">
    <property type="entry name" value="AND NB-ARC DOMAIN DISEASE RESISTANCE PROTEIN, PUTATIVE-RELATED"/>
    <property type="match status" value="1"/>
</dbReference>
<evidence type="ECO:0000256" key="3">
    <source>
        <dbReference type="ARBA" id="ARBA00022821"/>
    </source>
</evidence>
<proteinExistence type="predicted"/>
<evidence type="ECO:0000259" key="4">
    <source>
        <dbReference type="Pfam" id="PF23559"/>
    </source>
</evidence>
<dbReference type="InterPro" id="IPR032675">
    <property type="entry name" value="LRR_dom_sf"/>
</dbReference>
<keyword evidence="2" id="KW-0677">Repeat</keyword>
<dbReference type="InterPro" id="IPR050905">
    <property type="entry name" value="Plant_NBS-LRR"/>
</dbReference>
<dbReference type="GO" id="GO:0006952">
    <property type="term" value="P:defense response"/>
    <property type="evidence" value="ECO:0007669"/>
    <property type="project" value="UniProtKB-KW"/>
</dbReference>
<name>A0AA38YIY6_VITRO</name>
<protein>
    <recommendedName>
        <fullName evidence="4">Disease resistance protein winged helix domain-containing protein</fullName>
    </recommendedName>
</protein>
<keyword evidence="6" id="KW-1185">Reference proteome</keyword>